<comment type="caution">
    <text evidence="9">The sequence shown here is derived from an EMBL/GenBank/DDBJ whole genome shotgun (WGS) entry which is preliminary data.</text>
</comment>
<reference evidence="9 10" key="1">
    <citation type="submission" date="2024-04" db="EMBL/GenBank/DDBJ databases">
        <title>Draft genome sequence of Thalassolituus maritimus NBRC 116585.</title>
        <authorList>
            <person name="Miyakawa T."/>
            <person name="Kusuya Y."/>
            <person name="Miura T."/>
        </authorList>
    </citation>
    <scope>NUCLEOTIDE SEQUENCE [LARGE SCALE GENOMIC DNA]</scope>
    <source>
        <strain evidence="9 10">5NW40-0001</strain>
    </source>
</reference>
<feature type="transmembrane region" description="Helical" evidence="8">
    <location>
        <begin position="17"/>
        <end position="35"/>
    </location>
</feature>
<dbReference type="PROSITE" id="PS01303">
    <property type="entry name" value="BCCT"/>
    <property type="match status" value="1"/>
</dbReference>
<evidence type="ECO:0000256" key="3">
    <source>
        <dbReference type="ARBA" id="ARBA00022448"/>
    </source>
</evidence>
<keyword evidence="10" id="KW-1185">Reference proteome</keyword>
<evidence type="ECO:0000256" key="2">
    <source>
        <dbReference type="ARBA" id="ARBA00005658"/>
    </source>
</evidence>
<feature type="transmembrane region" description="Helical" evidence="8">
    <location>
        <begin position="320"/>
        <end position="337"/>
    </location>
</feature>
<protein>
    <submittedName>
        <fullName evidence="9">Choline BCCT transporter BetT</fullName>
    </submittedName>
</protein>
<feature type="transmembrane region" description="Helical" evidence="8">
    <location>
        <begin position="193"/>
        <end position="215"/>
    </location>
</feature>
<evidence type="ECO:0000256" key="1">
    <source>
        <dbReference type="ARBA" id="ARBA00004651"/>
    </source>
</evidence>
<dbReference type="EMBL" id="BAABWH010000001">
    <property type="protein sequence ID" value="GAA6144562.1"/>
    <property type="molecule type" value="Genomic_DNA"/>
</dbReference>
<keyword evidence="6 8" id="KW-1133">Transmembrane helix</keyword>
<dbReference type="NCBIfam" id="NF007399">
    <property type="entry name" value="PRK09928.1"/>
    <property type="match status" value="1"/>
</dbReference>
<evidence type="ECO:0000256" key="8">
    <source>
        <dbReference type="SAM" id="Phobius"/>
    </source>
</evidence>
<feature type="transmembrane region" description="Helical" evidence="8">
    <location>
        <begin position="402"/>
        <end position="422"/>
    </location>
</feature>
<feature type="transmembrane region" description="Helical" evidence="8">
    <location>
        <begin position="349"/>
        <end position="367"/>
    </location>
</feature>
<comment type="similarity">
    <text evidence="2">Belongs to the BCCT transporter (TC 2.A.15) family.</text>
</comment>
<comment type="subcellular location">
    <subcellularLocation>
        <location evidence="1">Cell membrane</location>
        <topology evidence="1">Multi-pass membrane protein</topology>
    </subcellularLocation>
</comment>
<keyword evidence="3" id="KW-0813">Transport</keyword>
<dbReference type="Pfam" id="PF02028">
    <property type="entry name" value="BCCT"/>
    <property type="match status" value="1"/>
</dbReference>
<proteinExistence type="inferred from homology"/>
<dbReference type="RefSeq" id="WP_353293487.1">
    <property type="nucleotide sequence ID" value="NZ_BAABWH010000001.1"/>
</dbReference>
<feature type="transmembrane region" description="Helical" evidence="8">
    <location>
        <begin position="265"/>
        <end position="285"/>
    </location>
</feature>
<feature type="transmembrane region" description="Helical" evidence="8">
    <location>
        <begin position="450"/>
        <end position="471"/>
    </location>
</feature>
<dbReference type="PANTHER" id="PTHR30047:SF7">
    <property type="entry name" value="HIGH-AFFINITY CHOLINE TRANSPORT PROTEIN"/>
    <property type="match status" value="1"/>
</dbReference>
<evidence type="ECO:0000313" key="9">
    <source>
        <dbReference type="EMBL" id="GAA6144562.1"/>
    </source>
</evidence>
<name>A0ABP9ZWT6_9GAMM</name>
<evidence type="ECO:0000256" key="6">
    <source>
        <dbReference type="ARBA" id="ARBA00022989"/>
    </source>
</evidence>
<dbReference type="PANTHER" id="PTHR30047">
    <property type="entry name" value="HIGH-AFFINITY CHOLINE TRANSPORT PROTEIN-RELATED"/>
    <property type="match status" value="1"/>
</dbReference>
<dbReference type="InterPro" id="IPR018093">
    <property type="entry name" value="BCCT_CS"/>
</dbReference>
<feature type="transmembrane region" description="Helical" evidence="8">
    <location>
        <begin position="143"/>
        <end position="166"/>
    </location>
</feature>
<dbReference type="InterPro" id="IPR000060">
    <property type="entry name" value="BCCT_transptr"/>
</dbReference>
<feature type="transmembrane region" description="Helical" evidence="8">
    <location>
        <begin position="55"/>
        <end position="74"/>
    </location>
</feature>
<dbReference type="Proteomes" id="UP001481413">
    <property type="component" value="Unassembled WGS sequence"/>
</dbReference>
<accession>A0ABP9ZWT6</accession>
<evidence type="ECO:0000256" key="4">
    <source>
        <dbReference type="ARBA" id="ARBA00022475"/>
    </source>
</evidence>
<evidence type="ECO:0000256" key="5">
    <source>
        <dbReference type="ARBA" id="ARBA00022692"/>
    </source>
</evidence>
<evidence type="ECO:0000256" key="7">
    <source>
        <dbReference type="ARBA" id="ARBA00023136"/>
    </source>
</evidence>
<dbReference type="NCBIfam" id="TIGR00842">
    <property type="entry name" value="bcct"/>
    <property type="match status" value="1"/>
</dbReference>
<gene>
    <name evidence="9" type="primary">betT_1</name>
    <name evidence="9" type="ORF">NBRC116585_06790</name>
</gene>
<sequence length="660" mass="73028">MSDSQTGRFPVQINPPVFFGSAIIAIALVLFTIGAPEQAKALFSDVQSWVVGSAGWFYILAVAIFVIFVVLIAISDYGRIKLGPDHSEPSYSYGSWFAMLFSAGMGIGLMFYGVAEPVMHYLSPPAAEAGSVEAARDAMRITFFHWGVHAWAIYAVVALALAYFSFRQDLPLTIRSALYPLIGERIHGPIGHAVDIFAVLGTLFGVATSLGLGVIQVNAGLNYLLDIPIATTTQVILIAGITTLATASVVMGLDGGIRRISELNLLLAVALLLFVLVVGPTSHLLEATVQNTGHYLSTLVDTTFNLYAYESTGWMGGWTLFYWGWWIAWSPFVGMFIARISRGRTIREFVIGVLLVPVGFTFMWMTFFGNTGLNMIMEQGITELGTAVSADASVALFQFFEYLPLSTIASTVATLLVITFFVTSSDSGSLVVDMLTSGGDGEDTPVWQRIFWAVAEGAIAATLLLAGGLVALQTATIASALPFTIVMLFVCWGLFKALRLEVVKRQRLRDAMHAPRVVNNPVSWEQRLNRIIHQPRKEQVLEYIEEKALPAMEKVAEQFREKGIEARVTQETGQRAWIEVLHGDEIDFFYSIHARPMSPPSFTMRDTRKQREESLKYYRAEVYLKEGGQDYDVMGWTTEQIIADVIDQYEKHLYYLDAIR</sequence>
<organism evidence="9 10">
    <name type="scientific">Thalassolituus maritimus</name>
    <dbReference type="NCBI Taxonomy" id="484498"/>
    <lineage>
        <taxon>Bacteria</taxon>
        <taxon>Pseudomonadati</taxon>
        <taxon>Pseudomonadota</taxon>
        <taxon>Gammaproteobacteria</taxon>
        <taxon>Oceanospirillales</taxon>
        <taxon>Oceanospirillaceae</taxon>
        <taxon>Thalassolituus</taxon>
    </lineage>
</organism>
<keyword evidence="7 8" id="KW-0472">Membrane</keyword>
<evidence type="ECO:0000313" key="10">
    <source>
        <dbReference type="Proteomes" id="UP001481413"/>
    </source>
</evidence>
<keyword evidence="4" id="KW-1003">Cell membrane</keyword>
<feature type="transmembrane region" description="Helical" evidence="8">
    <location>
        <begin position="235"/>
        <end position="253"/>
    </location>
</feature>
<keyword evidence="5 8" id="KW-0812">Transmembrane</keyword>
<feature type="transmembrane region" description="Helical" evidence="8">
    <location>
        <begin position="95"/>
        <end position="115"/>
    </location>
</feature>
<feature type="transmembrane region" description="Helical" evidence="8">
    <location>
        <begin position="477"/>
        <end position="498"/>
    </location>
</feature>